<reference evidence="2 3" key="1">
    <citation type="submission" date="2016-06" db="EMBL/GenBank/DDBJ databases">
        <authorList>
            <person name="Kjaerup R.B."/>
            <person name="Dalgaard T.S."/>
            <person name="Juul-Madsen H.R."/>
        </authorList>
    </citation>
    <scope>NUCLEOTIDE SEQUENCE [LARGE SCALE GENOMIC DNA]</scope>
    <source>
        <strain evidence="2 3">DSM 43818</strain>
    </source>
</reference>
<dbReference type="Proteomes" id="UP000199699">
    <property type="component" value="Unassembled WGS sequence"/>
</dbReference>
<organism evidence="2 3">
    <name type="scientific">Micromonospora nigra</name>
    <dbReference type="NCBI Taxonomy" id="145857"/>
    <lineage>
        <taxon>Bacteria</taxon>
        <taxon>Bacillati</taxon>
        <taxon>Actinomycetota</taxon>
        <taxon>Actinomycetes</taxon>
        <taxon>Micromonosporales</taxon>
        <taxon>Micromonosporaceae</taxon>
        <taxon>Micromonospora</taxon>
    </lineage>
</organism>
<name>A0A1C6SLE9_9ACTN</name>
<keyword evidence="3" id="KW-1185">Reference proteome</keyword>
<protein>
    <submittedName>
        <fullName evidence="2">Uncharacterized protein</fullName>
    </submittedName>
</protein>
<feature type="compositionally biased region" description="Low complexity" evidence="1">
    <location>
        <begin position="151"/>
        <end position="172"/>
    </location>
</feature>
<feature type="region of interest" description="Disordered" evidence="1">
    <location>
        <begin position="15"/>
        <end position="67"/>
    </location>
</feature>
<dbReference type="EMBL" id="FMHT01000003">
    <property type="protein sequence ID" value="SCL30366.1"/>
    <property type="molecule type" value="Genomic_DNA"/>
</dbReference>
<evidence type="ECO:0000256" key="1">
    <source>
        <dbReference type="SAM" id="MobiDB-lite"/>
    </source>
</evidence>
<feature type="compositionally biased region" description="Basic and acidic residues" evidence="1">
    <location>
        <begin position="37"/>
        <end position="50"/>
    </location>
</feature>
<dbReference type="STRING" id="145857.GA0070616_4061"/>
<evidence type="ECO:0000313" key="3">
    <source>
        <dbReference type="Proteomes" id="UP000199699"/>
    </source>
</evidence>
<sequence length="262" mass="27483">MHLIPWSAFFSERLPEASGPADHSSDPASRRWSTQGRESRPEPHSPDSRPWHPFGTQFPRGGNRAPVRASSSARALVALRAPVALCASSQGAAGARSASAPTRLVPVGATLRVRAALALPGPHCPRIPGGADIPPVRPVSEGAVTSSTQHAGAAGIADPGRRAPAGGPDGPALAPPRPLVVVGDFITTAEADYCYGTGPLRLRVTHVPDRAEHPALEWVELTGQQLRFDGRPDDGRIRRALVRVAALRARPVLDAPPQVGAR</sequence>
<feature type="region of interest" description="Disordered" evidence="1">
    <location>
        <begin position="148"/>
        <end position="175"/>
    </location>
</feature>
<proteinExistence type="predicted"/>
<evidence type="ECO:0000313" key="2">
    <source>
        <dbReference type="EMBL" id="SCL30366.1"/>
    </source>
</evidence>
<gene>
    <name evidence="2" type="ORF">GA0070616_4061</name>
</gene>
<accession>A0A1C6SLE9</accession>
<dbReference type="AlphaFoldDB" id="A0A1C6SLE9"/>